<dbReference type="FunFam" id="3.20.20.100:FF:000006">
    <property type="entry name" value="Aldo-keto reductase family 1 member A1"/>
    <property type="match status" value="1"/>
</dbReference>
<feature type="site" description="Lowers pKa of active site Tyr" evidence="6">
    <location>
        <position position="77"/>
    </location>
</feature>
<evidence type="ECO:0000313" key="8">
    <source>
        <dbReference type="EMBL" id="ADQ80740.1"/>
    </source>
</evidence>
<evidence type="ECO:0000256" key="2">
    <source>
        <dbReference type="ARBA" id="ARBA00022857"/>
    </source>
</evidence>
<accession>E4T7P6</accession>
<dbReference type="PROSITE" id="PS00798">
    <property type="entry name" value="ALDOKETO_REDUCTASE_1"/>
    <property type="match status" value="1"/>
</dbReference>
<gene>
    <name evidence="8" type="ordered locus">Palpr_2608</name>
</gene>
<protein>
    <submittedName>
        <fullName evidence="8">Aldehyde reductase</fullName>
        <ecNumber evidence="8">1.1.1.2</ecNumber>
        <ecNumber evidence="8">1.1.1.21</ecNumber>
    </submittedName>
</protein>
<dbReference type="PIRSF" id="PIRSF000097">
    <property type="entry name" value="AKR"/>
    <property type="match status" value="1"/>
</dbReference>
<evidence type="ECO:0000313" key="9">
    <source>
        <dbReference type="Proteomes" id="UP000008718"/>
    </source>
</evidence>
<dbReference type="eggNOG" id="COG0656">
    <property type="taxonomic scope" value="Bacteria"/>
</dbReference>
<dbReference type="InterPro" id="IPR036812">
    <property type="entry name" value="NAD(P)_OxRdtase_dom_sf"/>
</dbReference>
<dbReference type="Gene3D" id="3.20.20.100">
    <property type="entry name" value="NADP-dependent oxidoreductase domain"/>
    <property type="match status" value="1"/>
</dbReference>
<dbReference type="HOGENOM" id="CLU_023205_0_0_10"/>
<evidence type="ECO:0000256" key="3">
    <source>
        <dbReference type="ARBA" id="ARBA00023002"/>
    </source>
</evidence>
<feature type="binding site" evidence="5">
    <location>
        <position position="110"/>
    </location>
    <ligand>
        <name>substrate</name>
    </ligand>
</feature>
<comment type="similarity">
    <text evidence="1">Belongs to the aldo/keto reductase family.</text>
</comment>
<dbReference type="PANTHER" id="PTHR11732">
    <property type="entry name" value="ALDO/KETO REDUCTASE"/>
    <property type="match status" value="1"/>
</dbReference>
<dbReference type="OrthoDB" id="9804790at2"/>
<feature type="domain" description="NADP-dependent oxidoreductase" evidence="7">
    <location>
        <begin position="15"/>
        <end position="286"/>
    </location>
</feature>
<dbReference type="KEGG" id="ppn:Palpr_2608"/>
<reference key="1">
    <citation type="submission" date="2010-11" db="EMBL/GenBank/DDBJ databases">
        <title>The complete genome of Paludibacter propionicigenes DSM 17365.</title>
        <authorList>
            <consortium name="US DOE Joint Genome Institute (JGI-PGF)"/>
            <person name="Lucas S."/>
            <person name="Copeland A."/>
            <person name="Lapidus A."/>
            <person name="Bruce D."/>
            <person name="Goodwin L."/>
            <person name="Pitluck S."/>
            <person name="Kyrpides N."/>
            <person name="Mavromatis K."/>
            <person name="Ivanova N."/>
            <person name="Munk A.C."/>
            <person name="Brettin T."/>
            <person name="Detter J.C."/>
            <person name="Han C."/>
            <person name="Tapia R."/>
            <person name="Land M."/>
            <person name="Hauser L."/>
            <person name="Markowitz V."/>
            <person name="Cheng J.-F."/>
            <person name="Hugenholtz P."/>
            <person name="Woyke T."/>
            <person name="Wu D."/>
            <person name="Gronow S."/>
            <person name="Wellnitz S."/>
            <person name="Brambilla E."/>
            <person name="Klenk H.-P."/>
            <person name="Eisen J.A."/>
        </authorList>
    </citation>
    <scope>NUCLEOTIDE SEQUENCE</scope>
    <source>
        <strain>WB4</strain>
    </source>
</reference>
<dbReference type="STRING" id="694427.Palpr_2608"/>
<dbReference type="EC" id="1.1.1.2" evidence="8"/>
<evidence type="ECO:0000259" key="7">
    <source>
        <dbReference type="Pfam" id="PF00248"/>
    </source>
</evidence>
<sequence>MTNLTFQNGDRLPVLGLGTWLSKNNDAYNAILEAIRTGYRHIDCASMYGNEKEIGLALQEAFRLGLVKREELFITSKLWNSDHAPERVEVAIRKTLADLQLDYLDLYLMHWPVAFKTGCVHVKQASEVWSLDEMPLSVTWKALEGVKKNGLSRHIGVSNFNIPKLNQLIAKAEIVPEVNQIELHPYLQQTELLAYCQAKGIVVTAYSPLGTSKLVHSEVGLTHEKVVLAVAEKHHATPAQVLLAWGMGRGTAVIPKSVNATRIADNYAALNLQLDAEDVTLINSLERNLRMALGDFCVVPGGSYTLQSIWEE</sequence>
<evidence type="ECO:0000256" key="6">
    <source>
        <dbReference type="PIRSR" id="PIRSR000097-3"/>
    </source>
</evidence>
<dbReference type="InterPro" id="IPR023210">
    <property type="entry name" value="NADP_OxRdtase_dom"/>
</dbReference>
<keyword evidence="3 8" id="KW-0560">Oxidoreductase</keyword>
<keyword evidence="2" id="KW-0521">NADP</keyword>
<name>E4T7P6_PALPW</name>
<dbReference type="EMBL" id="CP002345">
    <property type="protein sequence ID" value="ADQ80740.1"/>
    <property type="molecule type" value="Genomic_DNA"/>
</dbReference>
<dbReference type="AlphaFoldDB" id="E4T7P6"/>
<organism evidence="8 9">
    <name type="scientific">Paludibacter propionicigenes (strain DSM 17365 / JCM 13257 / WB4)</name>
    <dbReference type="NCBI Taxonomy" id="694427"/>
    <lineage>
        <taxon>Bacteria</taxon>
        <taxon>Pseudomonadati</taxon>
        <taxon>Bacteroidota</taxon>
        <taxon>Bacteroidia</taxon>
        <taxon>Bacteroidales</taxon>
        <taxon>Paludibacteraceae</taxon>
        <taxon>Paludibacter</taxon>
    </lineage>
</organism>
<dbReference type="Pfam" id="PF00248">
    <property type="entry name" value="Aldo_ket_red"/>
    <property type="match status" value="1"/>
</dbReference>
<evidence type="ECO:0000256" key="4">
    <source>
        <dbReference type="PIRSR" id="PIRSR000097-1"/>
    </source>
</evidence>
<evidence type="ECO:0000256" key="1">
    <source>
        <dbReference type="ARBA" id="ARBA00007905"/>
    </source>
</evidence>
<dbReference type="Proteomes" id="UP000008718">
    <property type="component" value="Chromosome"/>
</dbReference>
<dbReference type="SUPFAM" id="SSF51430">
    <property type="entry name" value="NAD(P)-linked oxidoreductase"/>
    <property type="match status" value="1"/>
</dbReference>
<dbReference type="EC" id="1.1.1.21" evidence="8"/>
<keyword evidence="9" id="KW-1185">Reference proteome</keyword>
<dbReference type="RefSeq" id="WP_013446109.1">
    <property type="nucleotide sequence ID" value="NC_014734.1"/>
</dbReference>
<feature type="active site" description="Proton donor" evidence="4">
    <location>
        <position position="48"/>
    </location>
</feature>
<dbReference type="InterPro" id="IPR020471">
    <property type="entry name" value="AKR"/>
</dbReference>
<dbReference type="PRINTS" id="PR00069">
    <property type="entry name" value="ALDKETRDTASE"/>
</dbReference>
<evidence type="ECO:0000256" key="5">
    <source>
        <dbReference type="PIRSR" id="PIRSR000097-2"/>
    </source>
</evidence>
<reference evidence="8 9" key="2">
    <citation type="journal article" date="2011" name="Stand. Genomic Sci.">
        <title>Complete genome sequence of Paludibacter propionicigenes type strain (WB4).</title>
        <authorList>
            <person name="Gronow S."/>
            <person name="Munk C."/>
            <person name="Lapidus A."/>
            <person name="Nolan M."/>
            <person name="Lucas S."/>
            <person name="Hammon N."/>
            <person name="Deshpande S."/>
            <person name="Cheng J.F."/>
            <person name="Tapia R."/>
            <person name="Han C."/>
            <person name="Goodwin L."/>
            <person name="Pitluck S."/>
            <person name="Liolios K."/>
            <person name="Ivanova N."/>
            <person name="Mavromatis K."/>
            <person name="Mikhailova N."/>
            <person name="Pati A."/>
            <person name="Chen A."/>
            <person name="Palaniappan K."/>
            <person name="Land M."/>
            <person name="Hauser L."/>
            <person name="Chang Y.J."/>
            <person name="Jeffries C.D."/>
            <person name="Brambilla E."/>
            <person name="Rohde M."/>
            <person name="Goker M."/>
            <person name="Detter J.C."/>
            <person name="Woyke T."/>
            <person name="Bristow J."/>
            <person name="Eisen J.A."/>
            <person name="Markowitz V."/>
            <person name="Hugenholtz P."/>
            <person name="Kyrpides N.C."/>
            <person name="Klenk H.P."/>
        </authorList>
    </citation>
    <scope>NUCLEOTIDE SEQUENCE [LARGE SCALE GENOMIC DNA]</scope>
    <source>
        <strain evidence="9">DSM 17365 / JCM 13257 / WB4</strain>
    </source>
</reference>
<dbReference type="GO" id="GO:0008106">
    <property type="term" value="F:alcohol dehydrogenase (NADP+) activity"/>
    <property type="evidence" value="ECO:0007669"/>
    <property type="project" value="UniProtKB-EC"/>
</dbReference>
<proteinExistence type="inferred from homology"/>
<dbReference type="InterPro" id="IPR018170">
    <property type="entry name" value="Aldo/ket_reductase_CS"/>
</dbReference>
<dbReference type="PROSITE" id="PS00062">
    <property type="entry name" value="ALDOKETO_REDUCTASE_2"/>
    <property type="match status" value="1"/>
</dbReference>